<evidence type="ECO:0000256" key="1">
    <source>
        <dbReference type="SAM" id="Coils"/>
    </source>
</evidence>
<organism evidence="3">
    <name type="scientific">Klosneuvirus KNV1</name>
    <dbReference type="NCBI Taxonomy" id="1977640"/>
    <lineage>
        <taxon>Viruses</taxon>
        <taxon>Varidnaviria</taxon>
        <taxon>Bamfordvirae</taxon>
        <taxon>Nucleocytoviricota</taxon>
        <taxon>Megaviricetes</taxon>
        <taxon>Imitervirales</taxon>
        <taxon>Mimiviridae</taxon>
        <taxon>Klosneuvirinae</taxon>
        <taxon>Klosneuvirus</taxon>
    </lineage>
</organism>
<gene>
    <name evidence="3" type="ORF">Klosneuvirus_5_84</name>
</gene>
<dbReference type="EMBL" id="KY684112">
    <property type="protein sequence ID" value="ARF12414.1"/>
    <property type="molecule type" value="Genomic_DNA"/>
</dbReference>
<keyword evidence="3" id="KW-0176">Collagen</keyword>
<feature type="coiled-coil region" evidence="1">
    <location>
        <begin position="322"/>
        <end position="363"/>
    </location>
</feature>
<proteinExistence type="predicted"/>
<name>A0A1V0SLB3_9VIRU</name>
<protein>
    <submittedName>
        <fullName evidence="3">Collagen triple helix repeat containing protein</fullName>
    </submittedName>
</protein>
<evidence type="ECO:0000313" key="3">
    <source>
        <dbReference type="EMBL" id="ARF12414.1"/>
    </source>
</evidence>
<keyword evidence="1" id="KW-0175">Coiled coil</keyword>
<feature type="coiled-coil region" evidence="1">
    <location>
        <begin position="512"/>
        <end position="539"/>
    </location>
</feature>
<evidence type="ECO:0000256" key="2">
    <source>
        <dbReference type="SAM" id="MobiDB-lite"/>
    </source>
</evidence>
<feature type="region of interest" description="Disordered" evidence="2">
    <location>
        <begin position="410"/>
        <end position="444"/>
    </location>
</feature>
<dbReference type="Gene3D" id="1.20.5.340">
    <property type="match status" value="1"/>
</dbReference>
<accession>A0A1V0SLB3</accession>
<reference evidence="3" key="1">
    <citation type="journal article" date="2017" name="Science">
        <title>Giant viruses with an expanded complement of translation system components.</title>
        <authorList>
            <person name="Schulz F."/>
            <person name="Yutin N."/>
            <person name="Ivanova N.N."/>
            <person name="Ortega D.R."/>
            <person name="Lee T.K."/>
            <person name="Vierheilig J."/>
            <person name="Daims H."/>
            <person name="Horn M."/>
            <person name="Wagner M."/>
            <person name="Jensen G.J."/>
            <person name="Kyrpides N.C."/>
            <person name="Koonin E.V."/>
            <person name="Woyke T."/>
        </authorList>
    </citation>
    <scope>NUCLEOTIDE SEQUENCE</scope>
    <source>
        <strain evidence="3">KNV1</strain>
    </source>
</reference>
<sequence length="589" mass="67858">MANWNDIKDLIKNRFHMDKFVDEYNEGYDYLQEFKEVHIRPGFTDDDYKNTFAFVEYDYLEKLEKAIIERRKGKQTIENWVNDERDRRAIEMIKQEKMYSVTSYIPVGQIYYDTSLPKSQDVIKRVINNLIKAVHERDYIGQLYDMIIKMPKELKTIKDIVNRLDKLNISDRLTTIENFIQGYPSLSVALNHLKDELFADLERKIIQAKDELSKQIPDIRGINADIISLQDRLANIEKPKSDALFDKINDLDFKLKEIQPQIAKIVNLEENVGKLLNEELSNKENILKNIQNIKKITEQIIAIQEAFKKINDSISDANNILRKEYQDEHVKIRDDIEIIKQQINNVDTRINDLTNSIKTMNDKVIGLEGDIIGLKREIKPLSDKITLLDTKYQELIRAIDVLNAKPGLVGPQGLTGDQGPQGDKGKDGINGLPGPKGDKGDTPVINLDDYVKRNYMDEKLDALKKELAGKPGKSYDSDITDLDRKHDLLKKQVDEIAGKLDKLIGDKDLKPIISELDDSNDLRDRIKALEDKLSKIHNLMTNKNIGFDKMSDTLDKQKSLLLLLAGNEVSKHMRSGNHIQPWNDYKSCK</sequence>